<reference evidence="4" key="2">
    <citation type="submission" date="2020-07" db="EMBL/GenBank/DDBJ databases">
        <authorList>
            <person name="Vera ALvarez R."/>
            <person name="Arias-Moreno D.M."/>
            <person name="Jimenez-Jacinto V."/>
            <person name="Jimenez-Bremont J.F."/>
            <person name="Swaminathan K."/>
            <person name="Moose S.P."/>
            <person name="Guerrero-Gonzalez M.L."/>
            <person name="Marino-Ramirez L."/>
            <person name="Landsman D."/>
            <person name="Rodriguez-Kessler M."/>
            <person name="Delgado-Sanchez P."/>
        </authorList>
    </citation>
    <scope>NUCLEOTIDE SEQUENCE</scope>
    <source>
        <tissue evidence="4">Cladode</tissue>
    </source>
</reference>
<organism evidence="4">
    <name type="scientific">Opuntia streptacantha</name>
    <name type="common">Prickly pear cactus</name>
    <name type="synonym">Opuntia cardona</name>
    <dbReference type="NCBI Taxonomy" id="393608"/>
    <lineage>
        <taxon>Eukaryota</taxon>
        <taxon>Viridiplantae</taxon>
        <taxon>Streptophyta</taxon>
        <taxon>Embryophyta</taxon>
        <taxon>Tracheophyta</taxon>
        <taxon>Spermatophyta</taxon>
        <taxon>Magnoliopsida</taxon>
        <taxon>eudicotyledons</taxon>
        <taxon>Gunneridae</taxon>
        <taxon>Pentapetalae</taxon>
        <taxon>Caryophyllales</taxon>
        <taxon>Cactineae</taxon>
        <taxon>Cactaceae</taxon>
        <taxon>Opuntioideae</taxon>
        <taxon>Opuntia</taxon>
    </lineage>
</organism>
<dbReference type="GO" id="GO:0016020">
    <property type="term" value="C:membrane"/>
    <property type="evidence" value="ECO:0007669"/>
    <property type="project" value="InterPro"/>
</dbReference>
<evidence type="ECO:0000256" key="2">
    <source>
        <dbReference type="ARBA" id="ARBA00022989"/>
    </source>
</evidence>
<dbReference type="PANTHER" id="PTHR31218">
    <property type="entry name" value="WAT1-RELATED PROTEIN"/>
    <property type="match status" value="1"/>
</dbReference>
<sequence length="125" mass="13748">MRDNLHFNTVSVHSYMASSSSCYNDIVQRTSNQALVGSPIHLMQGNCQENWLKGAILSVASCLTLIKSCNTLQAFTLKRYPAQLSLATWANFIGAAQSAVFTLLAVNHQPNAWRTESVVMGQTKQ</sequence>
<dbReference type="EMBL" id="GISG01288143">
    <property type="protein sequence ID" value="MBA4680718.1"/>
    <property type="molecule type" value="Transcribed_RNA"/>
</dbReference>
<proteinExistence type="predicted"/>
<evidence type="ECO:0000256" key="1">
    <source>
        <dbReference type="ARBA" id="ARBA00022692"/>
    </source>
</evidence>
<name>A0A7C9AZI6_OPUST</name>
<dbReference type="AlphaFoldDB" id="A0A7C9AZI6"/>
<accession>A0A7C9AZI6</accession>
<keyword evidence="2" id="KW-1133">Transmembrane helix</keyword>
<evidence type="ECO:0000313" key="4">
    <source>
        <dbReference type="EMBL" id="MBA4680718.1"/>
    </source>
</evidence>
<protein>
    <submittedName>
        <fullName evidence="4">Uncharacterized protein</fullName>
    </submittedName>
</protein>
<reference evidence="4" key="1">
    <citation type="journal article" date="2013" name="J. Plant Res.">
        <title>Effect of fungi and light on seed germination of three Opuntia species from semiarid lands of central Mexico.</title>
        <authorList>
            <person name="Delgado-Sanchez P."/>
            <person name="Jimenez-Bremont J.F."/>
            <person name="Guerrero-Gonzalez Mde L."/>
            <person name="Flores J."/>
        </authorList>
    </citation>
    <scope>NUCLEOTIDE SEQUENCE</scope>
    <source>
        <tissue evidence="4">Cladode</tissue>
    </source>
</reference>
<dbReference type="PROSITE" id="PS51257">
    <property type="entry name" value="PROKAR_LIPOPROTEIN"/>
    <property type="match status" value="1"/>
</dbReference>
<keyword evidence="1" id="KW-0812">Transmembrane</keyword>
<keyword evidence="3" id="KW-0472">Membrane</keyword>
<evidence type="ECO:0000256" key="3">
    <source>
        <dbReference type="ARBA" id="ARBA00023136"/>
    </source>
</evidence>
<dbReference type="InterPro" id="IPR030184">
    <property type="entry name" value="WAT1-related"/>
</dbReference>
<dbReference type="GO" id="GO:0022857">
    <property type="term" value="F:transmembrane transporter activity"/>
    <property type="evidence" value="ECO:0007669"/>
    <property type="project" value="InterPro"/>
</dbReference>